<evidence type="ECO:0000256" key="10">
    <source>
        <dbReference type="ARBA" id="ARBA00048954"/>
    </source>
</evidence>
<dbReference type="SUPFAM" id="SSF48024">
    <property type="entry name" value="N-terminal domain of DnaB helicase"/>
    <property type="match status" value="1"/>
</dbReference>
<keyword evidence="7 12" id="KW-0067">ATP-binding</keyword>
<evidence type="ECO:0000259" key="14">
    <source>
        <dbReference type="PROSITE" id="PS51199"/>
    </source>
</evidence>
<evidence type="ECO:0000256" key="5">
    <source>
        <dbReference type="ARBA" id="ARBA00022801"/>
    </source>
</evidence>
<evidence type="ECO:0000313" key="15">
    <source>
        <dbReference type="EMBL" id="MEE3928190.1"/>
    </source>
</evidence>
<dbReference type="InterPro" id="IPR007693">
    <property type="entry name" value="DNA_helicase_DnaB-like_N"/>
</dbReference>
<keyword evidence="5 12" id="KW-0378">Hydrolase</keyword>
<keyword evidence="9" id="KW-0413">Isomerase</keyword>
<feature type="domain" description="SF4 helicase" evidence="14">
    <location>
        <begin position="183"/>
        <end position="465"/>
    </location>
</feature>
<evidence type="ECO:0000256" key="2">
    <source>
        <dbReference type="ARBA" id="ARBA00022515"/>
    </source>
</evidence>
<evidence type="ECO:0000259" key="13">
    <source>
        <dbReference type="PROSITE" id="PS50162"/>
    </source>
</evidence>
<keyword evidence="16" id="KW-1185">Reference proteome</keyword>
<reference evidence="15" key="1">
    <citation type="submission" date="2024-01" db="EMBL/GenBank/DDBJ databases">
        <title>Genome sequence of Mycoplasma ciconiae type strain DSM 25251.</title>
        <authorList>
            <person name="Spergser J."/>
        </authorList>
    </citation>
    <scope>NUCLEOTIDE SEQUENCE [LARGE SCALE GENOMIC DNA]</scope>
    <source>
        <strain evidence="15">DSM 25251</strain>
    </source>
</reference>
<comment type="similarity">
    <text evidence="1 12">Belongs to the helicase family. DnaB subfamily.</text>
</comment>
<evidence type="ECO:0000256" key="11">
    <source>
        <dbReference type="NCBIfam" id="TIGR00665"/>
    </source>
</evidence>
<dbReference type="Proteomes" id="UP001344817">
    <property type="component" value="Unassembled WGS sequence"/>
</dbReference>
<evidence type="ECO:0000313" key="16">
    <source>
        <dbReference type="Proteomes" id="UP001344817"/>
    </source>
</evidence>
<dbReference type="InterPro" id="IPR036185">
    <property type="entry name" value="DNA_heli_DnaB-like_N_sf"/>
</dbReference>
<dbReference type="Gene3D" id="3.40.50.300">
    <property type="entry name" value="P-loop containing nucleotide triphosphate hydrolases"/>
    <property type="match status" value="1"/>
</dbReference>
<keyword evidence="8 12" id="KW-0238">DNA-binding</keyword>
<dbReference type="NCBIfam" id="TIGR00665">
    <property type="entry name" value="DnaB"/>
    <property type="match status" value="1"/>
</dbReference>
<evidence type="ECO:0000256" key="12">
    <source>
        <dbReference type="RuleBase" id="RU362085"/>
    </source>
</evidence>
<protein>
    <recommendedName>
        <fullName evidence="11 12">Replicative DNA helicase</fullName>
        <ecNumber evidence="11 12">5.6.2.3</ecNumber>
    </recommendedName>
</protein>
<keyword evidence="4 12" id="KW-0547">Nucleotide-binding</keyword>
<name>A0ABU7ML76_9BACT</name>
<dbReference type="Pfam" id="PF00772">
    <property type="entry name" value="DnaB"/>
    <property type="match status" value="1"/>
</dbReference>
<dbReference type="EC" id="5.6.2.3" evidence="11 12"/>
<dbReference type="InterPro" id="IPR007694">
    <property type="entry name" value="DNA_helicase_DnaB-like_C"/>
</dbReference>
<keyword evidence="2 12" id="KW-0639">Primosome</keyword>
<evidence type="ECO:0000256" key="8">
    <source>
        <dbReference type="ARBA" id="ARBA00023125"/>
    </source>
</evidence>
<comment type="function">
    <text evidence="12">The main replicative DNA helicase, it participates in initiation and elongation during chromosome replication. Travels ahead of the DNA replisome, separating dsDNA into templates for DNA synthesis. A processive ATP-dependent 5'-3' DNA helicase it has DNA-dependent ATPase activity.</text>
</comment>
<dbReference type="PANTHER" id="PTHR30153:SF2">
    <property type="entry name" value="REPLICATIVE DNA HELICASE"/>
    <property type="match status" value="1"/>
</dbReference>
<dbReference type="PANTHER" id="PTHR30153">
    <property type="entry name" value="REPLICATIVE DNA HELICASE DNAB"/>
    <property type="match status" value="1"/>
</dbReference>
<dbReference type="Gene3D" id="1.10.860.10">
    <property type="entry name" value="DNAb Helicase, Chain A"/>
    <property type="match status" value="1"/>
</dbReference>
<dbReference type="GO" id="GO:0016787">
    <property type="term" value="F:hydrolase activity"/>
    <property type="evidence" value="ECO:0007669"/>
    <property type="project" value="UniProtKB-KW"/>
</dbReference>
<dbReference type="InterPro" id="IPR027417">
    <property type="entry name" value="P-loop_NTPase"/>
</dbReference>
<dbReference type="PROSITE" id="PS50162">
    <property type="entry name" value="RECA_2"/>
    <property type="match status" value="1"/>
</dbReference>
<dbReference type="InterPro" id="IPR016136">
    <property type="entry name" value="DNA_helicase_N/primase_C"/>
</dbReference>
<feature type="domain" description="RecA family profile 1" evidence="13">
    <location>
        <begin position="186"/>
        <end position="368"/>
    </location>
</feature>
<dbReference type="CDD" id="cd00984">
    <property type="entry name" value="DnaB_C"/>
    <property type="match status" value="1"/>
</dbReference>
<dbReference type="InterPro" id="IPR020588">
    <property type="entry name" value="RecA_ATP-bd"/>
</dbReference>
<gene>
    <name evidence="15" type="primary">dnaB</name>
    <name evidence="15" type="ORF">V2E24_01180</name>
</gene>
<proteinExistence type="inferred from homology"/>
<sequence>MQKNQTIHSSINYEYHVLGLMLQYADILPETLNYLKEDDFYDQENKMLFSVIKVMYEQVYKNKLKDISIEEIFTYLKTHQKDSSISGNDYLVKVISNAGSKENLMLYMQELTRLSSIRKLENVFIKTLSLINTTTDLTFQDYINKFDKDILELNIKHESTELKRASEVSSALLMDLQKRRSSDSSELAGVTSGFYNLDKLTNGFKEGELIIIAARPAMGKTAFALNIAANAALSGKKVAFFSMEMSDTQLMARIFSSECEIPADKIKKPQFITKEEWNRLLIGKSTKIDTMDLFIDDSTSSKLNELQWKARRLKQISGLDILIVDYLQLLVTGEKNVESRQNEVAKISRSLKQLARELEIPVIALSQLSRGVEQREDKRPIMSDLKDSGGIEQDADMVMFLYREGYYKRKKEANNSNNDNNFPSAYESGEVTELIIGKHRNGPTGILKLRFIMNISKFQDVRLDPEF</sequence>
<comment type="caution">
    <text evidence="15">The sequence shown here is derived from an EMBL/GenBank/DDBJ whole genome shotgun (WGS) entry which is preliminary data.</text>
</comment>
<evidence type="ECO:0000256" key="1">
    <source>
        <dbReference type="ARBA" id="ARBA00008428"/>
    </source>
</evidence>
<accession>A0ABU7ML76</accession>
<keyword evidence="6 12" id="KW-0347">Helicase</keyword>
<evidence type="ECO:0000256" key="7">
    <source>
        <dbReference type="ARBA" id="ARBA00022840"/>
    </source>
</evidence>
<dbReference type="RefSeq" id="WP_330500603.1">
    <property type="nucleotide sequence ID" value="NZ_JAZDWZ010000003.1"/>
</dbReference>
<dbReference type="Pfam" id="PF03796">
    <property type="entry name" value="DnaB_C"/>
    <property type="match status" value="1"/>
</dbReference>
<keyword evidence="3 12" id="KW-0235">DNA replication</keyword>
<evidence type="ECO:0000256" key="4">
    <source>
        <dbReference type="ARBA" id="ARBA00022741"/>
    </source>
</evidence>
<dbReference type="EMBL" id="JAZDWZ010000003">
    <property type="protein sequence ID" value="MEE3928190.1"/>
    <property type="molecule type" value="Genomic_DNA"/>
</dbReference>
<dbReference type="InterPro" id="IPR007692">
    <property type="entry name" value="DNA_helicase_DnaB"/>
</dbReference>
<dbReference type="SUPFAM" id="SSF52540">
    <property type="entry name" value="P-loop containing nucleoside triphosphate hydrolases"/>
    <property type="match status" value="1"/>
</dbReference>
<comment type="catalytic activity">
    <reaction evidence="10 12">
        <text>ATP + H2O = ADP + phosphate + H(+)</text>
        <dbReference type="Rhea" id="RHEA:13065"/>
        <dbReference type="ChEBI" id="CHEBI:15377"/>
        <dbReference type="ChEBI" id="CHEBI:15378"/>
        <dbReference type="ChEBI" id="CHEBI:30616"/>
        <dbReference type="ChEBI" id="CHEBI:43474"/>
        <dbReference type="ChEBI" id="CHEBI:456216"/>
        <dbReference type="EC" id="5.6.2.3"/>
    </reaction>
</comment>
<evidence type="ECO:0000256" key="9">
    <source>
        <dbReference type="ARBA" id="ARBA00023235"/>
    </source>
</evidence>
<evidence type="ECO:0000256" key="6">
    <source>
        <dbReference type="ARBA" id="ARBA00022806"/>
    </source>
</evidence>
<organism evidence="15 16">
    <name type="scientific">Mycoplasmopsis ciconiae</name>
    <dbReference type="NCBI Taxonomy" id="561067"/>
    <lineage>
        <taxon>Bacteria</taxon>
        <taxon>Bacillati</taxon>
        <taxon>Mycoplasmatota</taxon>
        <taxon>Mycoplasmoidales</taxon>
        <taxon>Metamycoplasmataceae</taxon>
        <taxon>Mycoplasmopsis</taxon>
    </lineage>
</organism>
<evidence type="ECO:0000256" key="3">
    <source>
        <dbReference type="ARBA" id="ARBA00022705"/>
    </source>
</evidence>
<dbReference type="PROSITE" id="PS51199">
    <property type="entry name" value="SF4_HELICASE"/>
    <property type="match status" value="1"/>
</dbReference>
<dbReference type="GO" id="GO:0003678">
    <property type="term" value="F:DNA helicase activity"/>
    <property type="evidence" value="ECO:0007669"/>
    <property type="project" value="UniProtKB-EC"/>
</dbReference>